<dbReference type="InterPro" id="IPR029062">
    <property type="entry name" value="Class_I_gatase-like"/>
</dbReference>
<evidence type="ECO:0000313" key="4">
    <source>
        <dbReference type="Proteomes" id="UP001177140"/>
    </source>
</evidence>
<reference evidence="3" key="1">
    <citation type="submission" date="2022-03" db="EMBL/GenBank/DDBJ databases">
        <title>A functionally conserved STORR gene fusion in Papaver species that diverged 16.8 million years ago.</title>
        <authorList>
            <person name="Catania T."/>
        </authorList>
    </citation>
    <scope>NUCLEOTIDE SEQUENCE</scope>
    <source>
        <strain evidence="3">S-191538</strain>
    </source>
</reference>
<protein>
    <recommendedName>
        <fullName evidence="2">DJ-1/PfpI domain-containing protein</fullName>
    </recommendedName>
</protein>
<dbReference type="PANTHER" id="PTHR42733:SF2">
    <property type="entry name" value="DJ-1_THIJ_PFPI FAMILY PROTEIN"/>
    <property type="match status" value="1"/>
</dbReference>
<comment type="caution">
    <text evidence="3">The sequence shown here is derived from an EMBL/GenBank/DDBJ whole genome shotgun (WGS) entry which is preliminary data.</text>
</comment>
<feature type="domain" description="DJ-1/PfpI" evidence="2">
    <location>
        <begin position="17"/>
        <end position="156"/>
    </location>
</feature>
<feature type="domain" description="DJ-1/PfpI" evidence="2">
    <location>
        <begin position="181"/>
        <end position="269"/>
    </location>
</feature>
<organism evidence="3 4">
    <name type="scientific">Papaver nudicaule</name>
    <name type="common">Iceland poppy</name>
    <dbReference type="NCBI Taxonomy" id="74823"/>
    <lineage>
        <taxon>Eukaryota</taxon>
        <taxon>Viridiplantae</taxon>
        <taxon>Streptophyta</taxon>
        <taxon>Embryophyta</taxon>
        <taxon>Tracheophyta</taxon>
        <taxon>Spermatophyta</taxon>
        <taxon>Magnoliopsida</taxon>
        <taxon>Ranunculales</taxon>
        <taxon>Papaveraceae</taxon>
        <taxon>Papaveroideae</taxon>
        <taxon>Papaver</taxon>
    </lineage>
</organism>
<sequence length="351" mass="38133">MLIVLPGISSREPSMANVPFYALQAFGFEVHAVCPGKKAGDFVYTSIFQGLAYQYATEIEGHKFKLNATFADVKASNYDGLLIPGGRAPEYLAMNTSVPIASICHGSLMLAAADMVKDRTLTAFPSLEAVLIGSGAHWVPPHTLADYYLDENLVSGDLVSGVTYEANAKFISLFLKTLRCKDFTEELELMVPFQALQALGCRVDAVCPNKKAGETCITTIQEYESGAQTYSGRSGYYFSLTRTFEDVDYKSYDALVLPGGQAPEYLSVNKSGKKYTAHPWVKLNVVKAGGIWTEPDAIDGDLVSGPVVEPSLMDLLDHCVTDGKLVTVAAWPGNSNFISQLMKVLEIEVSF</sequence>
<dbReference type="EMBL" id="JAJJMA010099547">
    <property type="protein sequence ID" value="MCL7030280.1"/>
    <property type="molecule type" value="Genomic_DNA"/>
</dbReference>
<dbReference type="InterPro" id="IPR002818">
    <property type="entry name" value="DJ-1/PfpI"/>
</dbReference>
<proteinExistence type="inferred from homology"/>
<evidence type="ECO:0000313" key="3">
    <source>
        <dbReference type="EMBL" id="MCL7030280.1"/>
    </source>
</evidence>
<accession>A0AA41S7G4</accession>
<dbReference type="Pfam" id="PF01965">
    <property type="entry name" value="DJ-1_PfpI"/>
    <property type="match status" value="2"/>
</dbReference>
<dbReference type="AlphaFoldDB" id="A0AA41S7G4"/>
<dbReference type="Gene3D" id="3.40.50.880">
    <property type="match status" value="3"/>
</dbReference>
<name>A0AA41S7G4_PAPNU</name>
<dbReference type="InterPro" id="IPR006286">
    <property type="entry name" value="C56_PfpI-like"/>
</dbReference>
<dbReference type="Proteomes" id="UP001177140">
    <property type="component" value="Unassembled WGS sequence"/>
</dbReference>
<gene>
    <name evidence="3" type="ORF">MKW94_002943</name>
</gene>
<keyword evidence="4" id="KW-1185">Reference proteome</keyword>
<dbReference type="PANTHER" id="PTHR42733">
    <property type="entry name" value="DJ-1 PROTEIN"/>
    <property type="match status" value="1"/>
</dbReference>
<evidence type="ECO:0000256" key="1">
    <source>
        <dbReference type="ARBA" id="ARBA00008542"/>
    </source>
</evidence>
<evidence type="ECO:0000259" key="2">
    <source>
        <dbReference type="Pfam" id="PF01965"/>
    </source>
</evidence>
<dbReference type="SUPFAM" id="SSF52317">
    <property type="entry name" value="Class I glutamine amidotransferase-like"/>
    <property type="match status" value="2"/>
</dbReference>
<comment type="similarity">
    <text evidence="1">Belongs to the peptidase C56 family.</text>
</comment>